<proteinExistence type="predicted"/>
<dbReference type="PANTHER" id="PTHR41791">
    <property type="entry name" value="SSL7039 PROTEIN"/>
    <property type="match status" value="1"/>
</dbReference>
<reference evidence="1" key="1">
    <citation type="submission" date="2021-02" db="EMBL/GenBank/DDBJ databases">
        <title>Metagenome analyses of Stigonema ocellatum DSM 106950, Chlorogloea purpurea SAG 13.99 and Gomphosphaeria aponina DSM 107014.</title>
        <authorList>
            <person name="Marter P."/>
            <person name="Huang S."/>
        </authorList>
    </citation>
    <scope>NUCLEOTIDE SEQUENCE</scope>
    <source>
        <strain evidence="1">JP213</strain>
    </source>
</reference>
<gene>
    <name evidence="1" type="ORF">DSM107014_01245</name>
</gene>
<organism evidence="1 2">
    <name type="scientific">Gomphosphaeria aponina SAG 52.96 = DSM 107014</name>
    <dbReference type="NCBI Taxonomy" id="1521640"/>
    <lineage>
        <taxon>Bacteria</taxon>
        <taxon>Bacillati</taxon>
        <taxon>Cyanobacteriota</taxon>
        <taxon>Cyanophyceae</taxon>
        <taxon>Oscillatoriophycideae</taxon>
        <taxon>Chroococcales</taxon>
        <taxon>Gomphosphaeriaceae</taxon>
        <taxon>Gomphosphaeria</taxon>
    </lineage>
</organism>
<dbReference type="InterPro" id="IPR014056">
    <property type="entry name" value="TypeIITA-like_toxin_pred"/>
</dbReference>
<accession>A0A941JS99</accession>
<dbReference type="EMBL" id="JADQBC010000005">
    <property type="protein sequence ID" value="MBR8826527.1"/>
    <property type="molecule type" value="Genomic_DNA"/>
</dbReference>
<dbReference type="PIRSF" id="PIRSF028744">
    <property type="entry name" value="Addict_mod_HI1419"/>
    <property type="match status" value="1"/>
</dbReference>
<evidence type="ECO:0000313" key="1">
    <source>
        <dbReference type="EMBL" id="MBR8826527.1"/>
    </source>
</evidence>
<dbReference type="NCBIfam" id="TIGR02683">
    <property type="entry name" value="upstrm_HI1419"/>
    <property type="match status" value="1"/>
</dbReference>
<sequence>MYVKNNHKNPLRIKRLELGNLGDWKNVGEGVYELRMTFGSGYRVYFAGEGDRMVIILGGGDKSTQAKELINAQALWRAYKNEIERFLRDF</sequence>
<name>A0A941JS99_9CHRO</name>
<dbReference type="InterPro" id="IPR009241">
    <property type="entry name" value="HigB-like"/>
</dbReference>
<protein>
    <submittedName>
        <fullName evidence="1">Type II toxin-antitoxin system RelE/ParE family toxin</fullName>
    </submittedName>
</protein>
<dbReference type="Pfam" id="PF05973">
    <property type="entry name" value="Gp49"/>
    <property type="match status" value="1"/>
</dbReference>
<evidence type="ECO:0000313" key="2">
    <source>
        <dbReference type="Proteomes" id="UP000767446"/>
    </source>
</evidence>
<comment type="caution">
    <text evidence="1">The sequence shown here is derived from an EMBL/GenBank/DDBJ whole genome shotgun (WGS) entry which is preliminary data.</text>
</comment>
<dbReference type="AlphaFoldDB" id="A0A941JS99"/>
<dbReference type="Proteomes" id="UP000767446">
    <property type="component" value="Unassembled WGS sequence"/>
</dbReference>
<dbReference type="PANTHER" id="PTHR41791:SF1">
    <property type="entry name" value="SSL7039 PROTEIN"/>
    <property type="match status" value="1"/>
</dbReference>